<dbReference type="GO" id="GO:0009986">
    <property type="term" value="C:cell surface"/>
    <property type="evidence" value="ECO:0007669"/>
    <property type="project" value="InterPro"/>
</dbReference>
<dbReference type="InterPro" id="IPR010812">
    <property type="entry name" value="HrpJ-like"/>
</dbReference>
<gene>
    <name evidence="3" type="ORF">AB870_12255</name>
</gene>
<dbReference type="KEGG" id="pfg:AB870_12255"/>
<evidence type="ECO:0000256" key="1">
    <source>
        <dbReference type="SAM" id="MobiDB-lite"/>
    </source>
</evidence>
<name>A0A173GZL7_9BURK</name>
<dbReference type="NCBIfam" id="TIGR02568">
    <property type="entry name" value="LcrE"/>
    <property type="match status" value="1"/>
</dbReference>
<protein>
    <recommendedName>
        <fullName evidence="2">Hypersensitivity response secretion-like HrpJ domain-containing protein</fullName>
    </recommendedName>
</protein>
<dbReference type="InterPro" id="IPR003520">
    <property type="entry name" value="Invas_InvE"/>
</dbReference>
<dbReference type="GO" id="GO:0030254">
    <property type="term" value="P:protein secretion by the type III secretion system"/>
    <property type="evidence" value="ECO:0007669"/>
    <property type="project" value="InterPro"/>
</dbReference>
<feature type="domain" description="Hypersensitivity response secretion-like HrpJ" evidence="2">
    <location>
        <begin position="53"/>
        <end position="212"/>
    </location>
</feature>
<dbReference type="SUPFAM" id="SSF140591">
    <property type="entry name" value="Type III secretion system domain"/>
    <property type="match status" value="1"/>
</dbReference>
<dbReference type="Proteomes" id="UP000035651">
    <property type="component" value="Chromosome"/>
</dbReference>
<dbReference type="GO" id="GO:0019867">
    <property type="term" value="C:outer membrane"/>
    <property type="evidence" value="ECO:0007669"/>
    <property type="project" value="InterPro"/>
</dbReference>
<organism evidence="3 4">
    <name type="scientific">Pandoraea faecigallinarum</name>
    <dbReference type="NCBI Taxonomy" id="656179"/>
    <lineage>
        <taxon>Bacteria</taxon>
        <taxon>Pseudomonadati</taxon>
        <taxon>Pseudomonadota</taxon>
        <taxon>Betaproteobacteria</taxon>
        <taxon>Burkholderiales</taxon>
        <taxon>Burkholderiaceae</taxon>
        <taxon>Pandoraea</taxon>
    </lineage>
</organism>
<keyword evidence="4" id="KW-1185">Reference proteome</keyword>
<sequence length="379" mass="41584">MPDLNVNRPSPSSYSDASAKTYSGRGRAAKTADDDGPHRLLGGGPVADIRRASESSDEMSSAMAQFRLRANRQEENRGMAQSYDYLLEEDAPNKIRAILGAAWVSPEELMRLLHKAFDDVSDRWLALQALHAQRHTLGAAQQLAIETALTQAEAAPPDEIRARKAGVHCAVKARLYGHAMTLPFAPKLLRAAYRSFLTTEAPDIEIYQTWIAGFGAERREQVLDFMEGAIVDDMRAGDPSSTPGQFTSSLGRLTTLRGLRTCEHSFVRLVSESALAAPFNSSEKDWLHFLLVILTDPAALDESLRYTMGVSAIVREMRDHSRFLNLLLFACQRLPGEPLLTPGARDIILTGLRELGGAAYARESSAGAADPVSRHRRSV</sequence>
<dbReference type="PRINTS" id="PR01344">
    <property type="entry name" value="INVEPROTEIN"/>
</dbReference>
<feature type="compositionally biased region" description="Polar residues" evidence="1">
    <location>
        <begin position="7"/>
        <end position="21"/>
    </location>
</feature>
<evidence type="ECO:0000313" key="4">
    <source>
        <dbReference type="Proteomes" id="UP000035651"/>
    </source>
</evidence>
<accession>A0A173GZL7</accession>
<dbReference type="RefSeq" id="WP_053059516.1">
    <property type="nucleotide sequence ID" value="NZ_CP011807.3"/>
</dbReference>
<dbReference type="Pfam" id="PF07201">
    <property type="entry name" value="HrpJ"/>
    <property type="match status" value="1"/>
</dbReference>
<evidence type="ECO:0000313" key="3">
    <source>
        <dbReference type="EMBL" id="ANI21629.1"/>
    </source>
</evidence>
<reference evidence="3" key="1">
    <citation type="submission" date="2016-06" db="EMBL/GenBank/DDBJ databases">
        <title>Complete Genome Sequence of Pandoraea faecigallinarum DSM-23572.</title>
        <authorList>
            <person name="Yong D."/>
            <person name="Ee R."/>
            <person name="Lim Y.-L."/>
            <person name="Yin W.-F."/>
            <person name="Chan K.-G."/>
        </authorList>
    </citation>
    <scope>NUCLEOTIDE SEQUENCE</scope>
    <source>
        <strain evidence="3">DSM 23572</strain>
    </source>
</reference>
<dbReference type="InterPro" id="IPR013401">
    <property type="entry name" value="T3SS_LcrE"/>
</dbReference>
<dbReference type="GO" id="GO:0050709">
    <property type="term" value="P:negative regulation of protein secretion"/>
    <property type="evidence" value="ECO:0007669"/>
    <property type="project" value="InterPro"/>
</dbReference>
<feature type="region of interest" description="Disordered" evidence="1">
    <location>
        <begin position="1"/>
        <end position="62"/>
    </location>
</feature>
<dbReference type="AlphaFoldDB" id="A0A173GZL7"/>
<dbReference type="EMBL" id="CP011807">
    <property type="protein sequence ID" value="ANI21629.1"/>
    <property type="molecule type" value="Genomic_DNA"/>
</dbReference>
<dbReference type="STRING" id="656179.AB870_12255"/>
<proteinExistence type="predicted"/>
<evidence type="ECO:0000259" key="2">
    <source>
        <dbReference type="Pfam" id="PF07201"/>
    </source>
</evidence>
<dbReference type="Gene3D" id="1.10.150.630">
    <property type="match status" value="1"/>
</dbReference>